<name>A0ABQ8TUY6_PERAM</name>
<evidence type="ECO:0000256" key="1">
    <source>
        <dbReference type="SAM" id="MobiDB-lite"/>
    </source>
</evidence>
<accession>A0ABQ8TUY6</accession>
<sequence>MVENQSLIAASLVVFTAVPKAKRTGPGKGWGRFAEGDSGHCGENAEPQDGCREGKCSGVLCLSTWSGDRGFDWQRLIGPRDKNVLQLPVIVREDKLLLQQVM</sequence>
<gene>
    <name evidence="2" type="ORF">ANN_01979</name>
</gene>
<protein>
    <submittedName>
        <fullName evidence="2">Uncharacterized protein</fullName>
    </submittedName>
</protein>
<dbReference type="EMBL" id="JAJSOF020000003">
    <property type="protein sequence ID" value="KAJ4450552.1"/>
    <property type="molecule type" value="Genomic_DNA"/>
</dbReference>
<proteinExistence type="predicted"/>
<evidence type="ECO:0000313" key="2">
    <source>
        <dbReference type="EMBL" id="KAJ4450552.1"/>
    </source>
</evidence>
<organism evidence="2 3">
    <name type="scientific">Periplaneta americana</name>
    <name type="common">American cockroach</name>
    <name type="synonym">Blatta americana</name>
    <dbReference type="NCBI Taxonomy" id="6978"/>
    <lineage>
        <taxon>Eukaryota</taxon>
        <taxon>Metazoa</taxon>
        <taxon>Ecdysozoa</taxon>
        <taxon>Arthropoda</taxon>
        <taxon>Hexapoda</taxon>
        <taxon>Insecta</taxon>
        <taxon>Pterygota</taxon>
        <taxon>Neoptera</taxon>
        <taxon>Polyneoptera</taxon>
        <taxon>Dictyoptera</taxon>
        <taxon>Blattodea</taxon>
        <taxon>Blattoidea</taxon>
        <taxon>Blattidae</taxon>
        <taxon>Blattinae</taxon>
        <taxon>Periplaneta</taxon>
    </lineage>
</organism>
<reference evidence="2 3" key="1">
    <citation type="journal article" date="2022" name="Allergy">
        <title>Genome assembly and annotation of Periplaneta americana reveal a comprehensive cockroach allergen profile.</title>
        <authorList>
            <person name="Wang L."/>
            <person name="Xiong Q."/>
            <person name="Saelim N."/>
            <person name="Wang L."/>
            <person name="Nong W."/>
            <person name="Wan A.T."/>
            <person name="Shi M."/>
            <person name="Liu X."/>
            <person name="Cao Q."/>
            <person name="Hui J.H.L."/>
            <person name="Sookrung N."/>
            <person name="Leung T.F."/>
            <person name="Tungtrongchitr A."/>
            <person name="Tsui S.K.W."/>
        </authorList>
    </citation>
    <scope>NUCLEOTIDE SEQUENCE [LARGE SCALE GENOMIC DNA]</scope>
    <source>
        <strain evidence="2">PWHHKU_190912</strain>
    </source>
</reference>
<keyword evidence="3" id="KW-1185">Reference proteome</keyword>
<comment type="caution">
    <text evidence="2">The sequence shown here is derived from an EMBL/GenBank/DDBJ whole genome shotgun (WGS) entry which is preliminary data.</text>
</comment>
<feature type="region of interest" description="Disordered" evidence="1">
    <location>
        <begin position="22"/>
        <end position="51"/>
    </location>
</feature>
<dbReference type="Proteomes" id="UP001148838">
    <property type="component" value="Unassembled WGS sequence"/>
</dbReference>
<evidence type="ECO:0000313" key="3">
    <source>
        <dbReference type="Proteomes" id="UP001148838"/>
    </source>
</evidence>